<sequence>MDQIQRRMIAYTIACVNEFAKRKALHPQKAFFYLDRYEGIKFLKENYEIEHTLSMEDAVDDLEMVCRNNGGAL</sequence>
<proteinExistence type="predicted"/>
<protein>
    <submittedName>
        <fullName evidence="1">DUF3791 domain-containing protein</fullName>
    </submittedName>
</protein>
<organism evidence="1 2">
    <name type="scientific">Candidatus Blautia pullicola</name>
    <dbReference type="NCBI Taxonomy" id="2838498"/>
    <lineage>
        <taxon>Bacteria</taxon>
        <taxon>Bacillati</taxon>
        <taxon>Bacillota</taxon>
        <taxon>Clostridia</taxon>
        <taxon>Lachnospirales</taxon>
        <taxon>Lachnospiraceae</taxon>
        <taxon>Blautia</taxon>
    </lineage>
</organism>
<gene>
    <name evidence="1" type="ORF">H9809_05615</name>
</gene>
<dbReference type="EMBL" id="DXBG01000133">
    <property type="protein sequence ID" value="HIZ65367.1"/>
    <property type="molecule type" value="Genomic_DNA"/>
</dbReference>
<dbReference type="InterPro" id="IPR024269">
    <property type="entry name" value="DUF3791"/>
</dbReference>
<name>A0A9D2FRK2_9FIRM</name>
<reference evidence="1" key="1">
    <citation type="journal article" date="2021" name="PeerJ">
        <title>Extensive microbial diversity within the chicken gut microbiome revealed by metagenomics and culture.</title>
        <authorList>
            <person name="Gilroy R."/>
            <person name="Ravi A."/>
            <person name="Getino M."/>
            <person name="Pursley I."/>
            <person name="Horton D.L."/>
            <person name="Alikhan N.F."/>
            <person name="Baker D."/>
            <person name="Gharbi K."/>
            <person name="Hall N."/>
            <person name="Watson M."/>
            <person name="Adriaenssens E.M."/>
            <person name="Foster-Nyarko E."/>
            <person name="Jarju S."/>
            <person name="Secka A."/>
            <person name="Antonio M."/>
            <person name="Oren A."/>
            <person name="Chaudhuri R.R."/>
            <person name="La Ragione R."/>
            <person name="Hildebrand F."/>
            <person name="Pallen M.J."/>
        </authorList>
    </citation>
    <scope>NUCLEOTIDE SEQUENCE</scope>
    <source>
        <strain evidence="1">1068</strain>
    </source>
</reference>
<evidence type="ECO:0000313" key="2">
    <source>
        <dbReference type="Proteomes" id="UP000824056"/>
    </source>
</evidence>
<evidence type="ECO:0000313" key="1">
    <source>
        <dbReference type="EMBL" id="HIZ65367.1"/>
    </source>
</evidence>
<dbReference type="AlphaFoldDB" id="A0A9D2FRK2"/>
<comment type="caution">
    <text evidence="1">The sequence shown here is derived from an EMBL/GenBank/DDBJ whole genome shotgun (WGS) entry which is preliminary data.</text>
</comment>
<dbReference type="Pfam" id="PF12668">
    <property type="entry name" value="DUF3791"/>
    <property type="match status" value="1"/>
</dbReference>
<reference evidence="1" key="2">
    <citation type="submission" date="2021-04" db="EMBL/GenBank/DDBJ databases">
        <authorList>
            <person name="Gilroy R."/>
        </authorList>
    </citation>
    <scope>NUCLEOTIDE SEQUENCE</scope>
    <source>
        <strain evidence="1">1068</strain>
    </source>
</reference>
<dbReference type="Proteomes" id="UP000824056">
    <property type="component" value="Unassembled WGS sequence"/>
</dbReference>
<accession>A0A9D2FRK2</accession>